<reference evidence="1 2" key="1">
    <citation type="submission" date="2021-04" db="EMBL/GenBank/DDBJ databases">
        <authorList>
            <person name="Rakotoarivonina H."/>
        </authorList>
    </citation>
    <scope>NUCLEOTIDE SEQUENCE [LARGE SCALE GENOMIC DNA]</scope>
    <source>
        <strain evidence="1 2">XE</strain>
    </source>
</reference>
<accession>A0ABM8V6X3</accession>
<organism evidence="1 2">
    <name type="scientific">Thermobacillus xylanilyticus</name>
    <dbReference type="NCBI Taxonomy" id="76633"/>
    <lineage>
        <taxon>Bacteria</taxon>
        <taxon>Bacillati</taxon>
        <taxon>Bacillota</taxon>
        <taxon>Bacilli</taxon>
        <taxon>Bacillales</taxon>
        <taxon>Paenibacillaceae</taxon>
        <taxon>Thermobacillus</taxon>
    </lineage>
</organism>
<evidence type="ECO:0008006" key="3">
    <source>
        <dbReference type="Google" id="ProtNLM"/>
    </source>
</evidence>
<gene>
    <name evidence="1" type="primary">txxe 2952</name>
    <name evidence="1" type="ORF">TXXE_14565</name>
</gene>
<name>A0ABM8V6X3_THEXY</name>
<dbReference type="EMBL" id="CAJRAY010000077">
    <property type="protein sequence ID" value="CAG5090730.1"/>
    <property type="molecule type" value="Genomic_DNA"/>
</dbReference>
<comment type="caution">
    <text evidence="1">The sequence shown here is derived from an EMBL/GenBank/DDBJ whole genome shotgun (WGS) entry which is preliminary data.</text>
</comment>
<keyword evidence="2" id="KW-1185">Reference proteome</keyword>
<dbReference type="Proteomes" id="UP000681526">
    <property type="component" value="Unassembled WGS sequence"/>
</dbReference>
<sequence length="95" mass="10580">MQHLLDELIHHLSEAHRQAARVLEAERHVAVRMAQIIHAMPDQHPDLGAFDGLMEHSQAIGKNIVAYLNNIADLQESMAEHLAAVMKELDGASEE</sequence>
<proteinExistence type="predicted"/>
<dbReference type="RefSeq" id="WP_015254081.1">
    <property type="nucleotide sequence ID" value="NZ_CAJRAY010000077.1"/>
</dbReference>
<protein>
    <recommendedName>
        <fullName evidence="3">Nucleoside-diphosphate sugar epimerase</fullName>
    </recommendedName>
</protein>
<evidence type="ECO:0000313" key="1">
    <source>
        <dbReference type="EMBL" id="CAG5090730.1"/>
    </source>
</evidence>
<evidence type="ECO:0000313" key="2">
    <source>
        <dbReference type="Proteomes" id="UP000681526"/>
    </source>
</evidence>